<dbReference type="AlphaFoldDB" id="A0A239M361"/>
<evidence type="ECO:0000313" key="2">
    <source>
        <dbReference type="EMBL" id="SNT36722.1"/>
    </source>
</evidence>
<keyword evidence="3" id="KW-1185">Reference proteome</keyword>
<evidence type="ECO:0000256" key="1">
    <source>
        <dbReference type="SAM" id="MobiDB-lite"/>
    </source>
</evidence>
<evidence type="ECO:0000313" key="3">
    <source>
        <dbReference type="Proteomes" id="UP000198280"/>
    </source>
</evidence>
<organism evidence="2 3">
    <name type="scientific">Actinacidiphila glaucinigra</name>
    <dbReference type="NCBI Taxonomy" id="235986"/>
    <lineage>
        <taxon>Bacteria</taxon>
        <taxon>Bacillati</taxon>
        <taxon>Actinomycetota</taxon>
        <taxon>Actinomycetes</taxon>
        <taxon>Kitasatosporales</taxon>
        <taxon>Streptomycetaceae</taxon>
        <taxon>Actinacidiphila</taxon>
    </lineage>
</organism>
<proteinExistence type="predicted"/>
<reference evidence="2 3" key="1">
    <citation type="submission" date="2017-06" db="EMBL/GenBank/DDBJ databases">
        <authorList>
            <person name="Kim H.J."/>
            <person name="Triplett B.A."/>
        </authorList>
    </citation>
    <scope>NUCLEOTIDE SEQUENCE [LARGE SCALE GENOMIC DNA]</scope>
    <source>
        <strain evidence="2 3">CGMCC 4.1858</strain>
    </source>
</reference>
<accession>A0A239M361</accession>
<feature type="region of interest" description="Disordered" evidence="1">
    <location>
        <begin position="1"/>
        <end position="48"/>
    </location>
</feature>
<sequence length="161" mass="17820">MARTAAPDPHDTTPVHDAAPVNHVEEVGPLPRRGRAPEPPPAPRGSSGFHVPEAACFREVFGVAPVPEEGCEHVEVLELVVDEHDVLCFSYDVILGSFMVRWLRDDDEILSVYREGARGIRIEDGVREKYIVVHFELGGHEGSLSIRVYPDVSVSDRLMDT</sequence>
<dbReference type="Proteomes" id="UP000198280">
    <property type="component" value="Unassembled WGS sequence"/>
</dbReference>
<dbReference type="RefSeq" id="WP_143681688.1">
    <property type="nucleotide sequence ID" value="NZ_FZOF01000022.1"/>
</dbReference>
<name>A0A239M361_9ACTN</name>
<dbReference type="EMBL" id="FZOF01000022">
    <property type="protein sequence ID" value="SNT36722.1"/>
    <property type="molecule type" value="Genomic_DNA"/>
</dbReference>
<gene>
    <name evidence="2" type="ORF">SAMN05216252_12299</name>
</gene>
<protein>
    <submittedName>
        <fullName evidence="2">Uncharacterized protein</fullName>
    </submittedName>
</protein>